<proteinExistence type="inferred from homology"/>
<dbReference type="GO" id="GO:0005576">
    <property type="term" value="C:extracellular region"/>
    <property type="evidence" value="ECO:0007669"/>
    <property type="project" value="UniProtKB-SubCell"/>
</dbReference>
<accession>A0AAV1EGW5</accession>
<keyword evidence="9" id="KW-1185">Reference proteome</keyword>
<dbReference type="InterPro" id="IPR001087">
    <property type="entry name" value="GDSL"/>
</dbReference>
<evidence type="ECO:0000256" key="3">
    <source>
        <dbReference type="ARBA" id="ARBA00022525"/>
    </source>
</evidence>
<evidence type="ECO:0000256" key="2">
    <source>
        <dbReference type="ARBA" id="ARBA00008668"/>
    </source>
</evidence>
<evidence type="ECO:0000256" key="6">
    <source>
        <dbReference type="ARBA" id="ARBA00022963"/>
    </source>
</evidence>
<evidence type="ECO:0000256" key="4">
    <source>
        <dbReference type="ARBA" id="ARBA00022729"/>
    </source>
</evidence>
<dbReference type="AlphaFoldDB" id="A0AAV1EGW5"/>
<dbReference type="PANTHER" id="PTHR45650">
    <property type="entry name" value="GDSL-LIKE LIPASE/ACYLHYDROLASE-RELATED"/>
    <property type="match status" value="1"/>
</dbReference>
<comment type="subcellular location">
    <subcellularLocation>
        <location evidence="1">Secreted</location>
    </subcellularLocation>
</comment>
<dbReference type="Proteomes" id="UP001161247">
    <property type="component" value="Chromosome 9"/>
</dbReference>
<dbReference type="InterPro" id="IPR036514">
    <property type="entry name" value="SGNH_hydro_sf"/>
</dbReference>
<evidence type="ECO:0000313" key="8">
    <source>
        <dbReference type="EMBL" id="CAI9118889.1"/>
    </source>
</evidence>
<dbReference type="InterPro" id="IPR051238">
    <property type="entry name" value="GDSL_esterase/lipase"/>
</dbReference>
<dbReference type="GO" id="GO:0016788">
    <property type="term" value="F:hydrolase activity, acting on ester bonds"/>
    <property type="evidence" value="ECO:0007669"/>
    <property type="project" value="InterPro"/>
</dbReference>
<keyword evidence="4" id="KW-0732">Signal</keyword>
<sequence length="218" mass="24458">MELLKSALFSVTLGSNDFINNYLLPFVAKPSKPEQILVPPEKFVKAMISRYKIQLTRLYKMGARKIIIVNVGPIGCIPYLKELIQSGADGCAAYPNQLAQLFNDKLRILVPELRSSLNGSEFVYADVYRTVYDLVQNYTSYGFQNSSFACCYVSGNFGGLFPCNPTSKVCTDRSKFVFWDPYHPTEAANLIIAKRMLDGGPNDIWPKNIRQLISKSSS</sequence>
<dbReference type="EMBL" id="OX459126">
    <property type="protein sequence ID" value="CAI9118889.1"/>
    <property type="molecule type" value="Genomic_DNA"/>
</dbReference>
<name>A0AAV1EGW5_OLDCO</name>
<dbReference type="PANTHER" id="PTHR45650:SF4">
    <property type="entry name" value="GDSL-LIKE LIPASE_ACYLHYDROLASE FAMILY PROTEIN, EXPRESSED"/>
    <property type="match status" value="1"/>
</dbReference>
<keyword evidence="3" id="KW-0964">Secreted</keyword>
<dbReference type="SUPFAM" id="SSF52266">
    <property type="entry name" value="SGNH hydrolase"/>
    <property type="match status" value="1"/>
</dbReference>
<keyword evidence="7" id="KW-0443">Lipid metabolism</keyword>
<comment type="similarity">
    <text evidence="2">Belongs to the 'GDSL' lipolytic enzyme family.</text>
</comment>
<evidence type="ECO:0000313" key="9">
    <source>
        <dbReference type="Proteomes" id="UP001161247"/>
    </source>
</evidence>
<reference evidence="8" key="1">
    <citation type="submission" date="2023-03" db="EMBL/GenBank/DDBJ databases">
        <authorList>
            <person name="Julca I."/>
        </authorList>
    </citation>
    <scope>NUCLEOTIDE SEQUENCE</scope>
</reference>
<protein>
    <submittedName>
        <fullName evidence="8">OLC1v1020516C1</fullName>
    </submittedName>
</protein>
<dbReference type="Pfam" id="PF00657">
    <property type="entry name" value="Lipase_GDSL"/>
    <property type="match status" value="1"/>
</dbReference>
<dbReference type="Gene3D" id="3.40.50.1110">
    <property type="entry name" value="SGNH hydrolase"/>
    <property type="match status" value="1"/>
</dbReference>
<keyword evidence="5" id="KW-0378">Hydrolase</keyword>
<evidence type="ECO:0000256" key="1">
    <source>
        <dbReference type="ARBA" id="ARBA00004613"/>
    </source>
</evidence>
<evidence type="ECO:0000256" key="5">
    <source>
        <dbReference type="ARBA" id="ARBA00022801"/>
    </source>
</evidence>
<dbReference type="GO" id="GO:0016042">
    <property type="term" value="P:lipid catabolic process"/>
    <property type="evidence" value="ECO:0007669"/>
    <property type="project" value="UniProtKB-KW"/>
</dbReference>
<keyword evidence="6" id="KW-0442">Lipid degradation</keyword>
<evidence type="ECO:0000256" key="7">
    <source>
        <dbReference type="ARBA" id="ARBA00023098"/>
    </source>
</evidence>
<organism evidence="8 9">
    <name type="scientific">Oldenlandia corymbosa var. corymbosa</name>
    <dbReference type="NCBI Taxonomy" id="529605"/>
    <lineage>
        <taxon>Eukaryota</taxon>
        <taxon>Viridiplantae</taxon>
        <taxon>Streptophyta</taxon>
        <taxon>Embryophyta</taxon>
        <taxon>Tracheophyta</taxon>
        <taxon>Spermatophyta</taxon>
        <taxon>Magnoliopsida</taxon>
        <taxon>eudicotyledons</taxon>
        <taxon>Gunneridae</taxon>
        <taxon>Pentapetalae</taxon>
        <taxon>asterids</taxon>
        <taxon>lamiids</taxon>
        <taxon>Gentianales</taxon>
        <taxon>Rubiaceae</taxon>
        <taxon>Rubioideae</taxon>
        <taxon>Spermacoceae</taxon>
        <taxon>Hedyotis-Oldenlandia complex</taxon>
        <taxon>Oldenlandia</taxon>
    </lineage>
</organism>
<gene>
    <name evidence="8" type="ORF">OLC1_LOCUS24663</name>
</gene>